<organism evidence="2 3">
    <name type="scientific">Planomicrobium soli</name>
    <dbReference type="NCBI Taxonomy" id="1176648"/>
    <lineage>
        <taxon>Bacteria</taxon>
        <taxon>Bacillati</taxon>
        <taxon>Bacillota</taxon>
        <taxon>Bacilli</taxon>
        <taxon>Bacillales</taxon>
        <taxon>Caryophanaceae</taxon>
        <taxon>Planomicrobium</taxon>
    </lineage>
</organism>
<dbReference type="RefSeq" id="WP_106532655.1">
    <property type="nucleotide sequence ID" value="NZ_PYAT01000003.1"/>
</dbReference>
<dbReference type="Pfam" id="PF01541">
    <property type="entry name" value="GIY-YIG"/>
    <property type="match status" value="1"/>
</dbReference>
<dbReference type="InterPro" id="IPR000305">
    <property type="entry name" value="GIY-YIG_endonuc"/>
</dbReference>
<reference evidence="2 3" key="1">
    <citation type="submission" date="2018-03" db="EMBL/GenBank/DDBJ databases">
        <title>Genomic Encyclopedia of Type Strains, Phase III (KMG-III): the genomes of soil and plant-associated and newly described type strains.</title>
        <authorList>
            <person name="Whitman W."/>
        </authorList>
    </citation>
    <scope>NUCLEOTIDE SEQUENCE [LARGE SCALE GENOMIC DNA]</scope>
    <source>
        <strain evidence="2 3">CGMCC 1.12259</strain>
    </source>
</reference>
<proteinExistence type="predicted"/>
<protein>
    <submittedName>
        <fullName evidence="2">GIY-YIG catalytic domain-containing protein</fullName>
    </submittedName>
</protein>
<dbReference type="Gene3D" id="3.40.1440.10">
    <property type="entry name" value="GIY-YIG endonuclease"/>
    <property type="match status" value="1"/>
</dbReference>
<dbReference type="EMBL" id="PYAT01000003">
    <property type="protein sequence ID" value="PSL41154.1"/>
    <property type="molecule type" value="Genomic_DNA"/>
</dbReference>
<dbReference type="PROSITE" id="PS50164">
    <property type="entry name" value="GIY_YIG"/>
    <property type="match status" value="1"/>
</dbReference>
<evidence type="ECO:0000313" key="3">
    <source>
        <dbReference type="Proteomes" id="UP000242682"/>
    </source>
</evidence>
<sequence length="248" mass="29538">MLTEDELIWIRETLSDYKSDGIKESFYYRVQIETEREANKENVRMELDQLRMSETLYRPEELIKLRIKTERAKLGIENFAGIYIIYNHVRDMFYIGQAVNLFDRAYGHFRLNKGSKEIYDDYKYGDDFYISLIKLENTSFSTLNELEDNAIRAYNSLIPYGYNKNSGNLIDKALFSNAKFYTIADLIINDIKDTDLMASLTNMVTRREYLHNLYREYKLPYNLPFHVGMMDAIKDYHKTNKKSMKKKE</sequence>
<dbReference type="AlphaFoldDB" id="A0A2P8H4L9"/>
<evidence type="ECO:0000313" key="2">
    <source>
        <dbReference type="EMBL" id="PSL41154.1"/>
    </source>
</evidence>
<feature type="domain" description="GIY-YIG" evidence="1">
    <location>
        <begin position="78"/>
        <end position="164"/>
    </location>
</feature>
<gene>
    <name evidence="2" type="ORF">B0H99_103290</name>
</gene>
<accession>A0A2P8H4L9</accession>
<dbReference type="Proteomes" id="UP000242682">
    <property type="component" value="Unassembled WGS sequence"/>
</dbReference>
<name>A0A2P8H4L9_9BACL</name>
<dbReference type="SUPFAM" id="SSF82771">
    <property type="entry name" value="GIY-YIG endonuclease"/>
    <property type="match status" value="1"/>
</dbReference>
<dbReference type="SMART" id="SM00465">
    <property type="entry name" value="GIYc"/>
    <property type="match status" value="1"/>
</dbReference>
<evidence type="ECO:0000259" key="1">
    <source>
        <dbReference type="PROSITE" id="PS50164"/>
    </source>
</evidence>
<keyword evidence="3" id="KW-1185">Reference proteome</keyword>
<dbReference type="OrthoDB" id="2058583at2"/>
<comment type="caution">
    <text evidence="2">The sequence shown here is derived from an EMBL/GenBank/DDBJ whole genome shotgun (WGS) entry which is preliminary data.</text>
</comment>
<dbReference type="InterPro" id="IPR035901">
    <property type="entry name" value="GIY-YIG_endonuc_sf"/>
</dbReference>